<feature type="domain" description="Pesticidal crystal protein Cry22Aa Ig-like" evidence="2">
    <location>
        <begin position="38"/>
        <end position="114"/>
    </location>
</feature>
<dbReference type="OrthoDB" id="1423116at2"/>
<dbReference type="PATRIC" id="fig|1086011.3.peg.390"/>
<evidence type="ECO:0000256" key="1">
    <source>
        <dbReference type="SAM" id="SignalP"/>
    </source>
</evidence>
<protein>
    <recommendedName>
        <fullName evidence="2">Pesticidal crystal protein Cry22Aa Ig-like domain-containing protein</fullName>
    </recommendedName>
</protein>
<organism evidence="3 4">
    <name type="scientific">Flavobacterium frigoris (strain PS1)</name>
    <dbReference type="NCBI Taxonomy" id="1086011"/>
    <lineage>
        <taxon>Bacteria</taxon>
        <taxon>Pseudomonadati</taxon>
        <taxon>Bacteroidota</taxon>
        <taxon>Flavobacteriia</taxon>
        <taxon>Flavobacteriales</taxon>
        <taxon>Flavobacteriaceae</taxon>
        <taxon>Flavobacterium</taxon>
    </lineage>
</organism>
<dbReference type="EMBL" id="AHKF01000008">
    <property type="protein sequence ID" value="EIA10304.1"/>
    <property type="molecule type" value="Genomic_DNA"/>
</dbReference>
<proteinExistence type="predicted"/>
<accession>H7FMD0</accession>
<keyword evidence="1" id="KW-0732">Signal</keyword>
<dbReference type="STRING" id="1086011.HJ01_00399"/>
<dbReference type="Gene3D" id="2.60.40.10">
    <property type="entry name" value="Immunoglobulins"/>
    <property type="match status" value="1"/>
</dbReference>
<dbReference type="PROSITE" id="PS51257">
    <property type="entry name" value="PROKAR_LIPOPROTEIN"/>
    <property type="match status" value="1"/>
</dbReference>
<gene>
    <name evidence="3" type="ORF">HJ01_00399</name>
</gene>
<name>H7FMD0_FLAFP</name>
<feature type="chain" id="PRO_5003610345" description="Pesticidal crystal protein Cry22Aa Ig-like domain-containing protein" evidence="1">
    <location>
        <begin position="25"/>
        <end position="249"/>
    </location>
</feature>
<evidence type="ECO:0000313" key="3">
    <source>
        <dbReference type="EMBL" id="EIA10304.1"/>
    </source>
</evidence>
<sequence>MKYLKKIKIAGITMLFLTILSCSLEPEIGSTVTYFPDITLKGATIVFVPLGSAYNDPGVSATENGVAIEYTSTAVGVNRKSNKLDTNIQDEYIQTYKATNKDGFANTVTRTVIVYKTGDLVNSIEGVYTSTAARNGSTPSAAYRDMKYIYIWKNTDGTYEISDAFGGWYPIARAIANSNTPGGKMNAVNISTNTFTFPGNPMTNTYFGGVATLTAVTVNPATKKVVVSCDWDTGTTLYKFVSTLTQVQL</sequence>
<dbReference type="InterPro" id="IPR013783">
    <property type="entry name" value="Ig-like_fold"/>
</dbReference>
<dbReference type="InterPro" id="IPR032179">
    <property type="entry name" value="Cry22Aa_Ig-like"/>
</dbReference>
<reference evidence="3 4" key="1">
    <citation type="journal article" date="2014" name="Acta Crystallogr. D">
        <title>Structure-based characterization and antifreeze properties of a hyperactive ice-binding protein from the Antarctic bacterium Flavobacterium frigoris PS1.</title>
        <authorList>
            <person name="Do H."/>
            <person name="Kim S.J."/>
            <person name="Kim H.J."/>
            <person name="Lee J.H."/>
        </authorList>
    </citation>
    <scope>NUCLEOTIDE SEQUENCE [LARGE SCALE GENOMIC DNA]</scope>
    <source>
        <strain evidence="3 4">PS1</strain>
    </source>
</reference>
<dbReference type="Proteomes" id="UP000005566">
    <property type="component" value="Unassembled WGS sequence"/>
</dbReference>
<dbReference type="AlphaFoldDB" id="H7FMD0"/>
<dbReference type="RefSeq" id="WP_007136576.1">
    <property type="nucleotide sequence ID" value="NZ_AHKF01000008.1"/>
</dbReference>
<evidence type="ECO:0000313" key="4">
    <source>
        <dbReference type="Proteomes" id="UP000005566"/>
    </source>
</evidence>
<comment type="caution">
    <text evidence="3">The sequence shown here is derived from an EMBL/GenBank/DDBJ whole genome shotgun (WGS) entry which is preliminary data.</text>
</comment>
<evidence type="ECO:0000259" key="2">
    <source>
        <dbReference type="Pfam" id="PF16403"/>
    </source>
</evidence>
<feature type="signal peptide" evidence="1">
    <location>
        <begin position="1"/>
        <end position="24"/>
    </location>
</feature>
<dbReference type="Pfam" id="PF16403">
    <property type="entry name" value="Bact_surface_Ig-like"/>
    <property type="match status" value="1"/>
</dbReference>
<keyword evidence="4" id="KW-1185">Reference proteome</keyword>
<dbReference type="eggNOG" id="ENOG5030I9Q">
    <property type="taxonomic scope" value="Bacteria"/>
</dbReference>